<feature type="non-terminal residue" evidence="2">
    <location>
        <position position="101"/>
    </location>
</feature>
<sequence>MCGSKKLETVVDLGVQGLSGVFPKENEPDPIKAPLQLVFCNDCNLVQLGHTIPPKLLYGDTYGYRSGVNCTMTTHLQEIAAKIEEKIKLDNYDVVLDIGSN</sequence>
<feature type="domain" description="Methyltransferase putative zinc binding" evidence="1">
    <location>
        <begin position="1"/>
        <end position="58"/>
    </location>
</feature>
<name>X1AVG5_9ZZZZ</name>
<proteinExistence type="predicted"/>
<organism evidence="2">
    <name type="scientific">marine sediment metagenome</name>
    <dbReference type="NCBI Taxonomy" id="412755"/>
    <lineage>
        <taxon>unclassified sequences</taxon>
        <taxon>metagenomes</taxon>
        <taxon>ecological metagenomes</taxon>
    </lineage>
</organism>
<gene>
    <name evidence="2" type="ORF">S01H4_24612</name>
</gene>
<dbReference type="InterPro" id="IPR038576">
    <property type="entry name" value="Methyltransf_Zn-bd_dom_put_sf"/>
</dbReference>
<dbReference type="Gene3D" id="6.20.50.110">
    <property type="entry name" value="Methyltransferase, zinc-binding domain"/>
    <property type="match status" value="1"/>
</dbReference>
<accession>X1AVG5</accession>
<evidence type="ECO:0000313" key="2">
    <source>
        <dbReference type="EMBL" id="GAG86984.1"/>
    </source>
</evidence>
<protein>
    <recommendedName>
        <fullName evidence="1">Methyltransferase putative zinc binding domain-containing protein</fullName>
    </recommendedName>
</protein>
<dbReference type="AlphaFoldDB" id="X1AVG5"/>
<reference evidence="2" key="1">
    <citation type="journal article" date="2014" name="Front. Microbiol.">
        <title>High frequency of phylogenetically diverse reductive dehalogenase-homologous genes in deep subseafloor sedimentary metagenomes.</title>
        <authorList>
            <person name="Kawai M."/>
            <person name="Futagami T."/>
            <person name="Toyoda A."/>
            <person name="Takaki Y."/>
            <person name="Nishi S."/>
            <person name="Hori S."/>
            <person name="Arai W."/>
            <person name="Tsubouchi T."/>
            <person name="Morono Y."/>
            <person name="Uchiyama I."/>
            <person name="Ito T."/>
            <person name="Fujiyama A."/>
            <person name="Inagaki F."/>
            <person name="Takami H."/>
        </authorList>
    </citation>
    <scope>NUCLEOTIDE SEQUENCE</scope>
    <source>
        <strain evidence="2">Expedition CK06-06</strain>
    </source>
</reference>
<dbReference type="EMBL" id="BART01011587">
    <property type="protein sequence ID" value="GAG86984.1"/>
    <property type="molecule type" value="Genomic_DNA"/>
</dbReference>
<comment type="caution">
    <text evidence="2">The sequence shown here is derived from an EMBL/GenBank/DDBJ whole genome shotgun (WGS) entry which is preliminary data.</text>
</comment>
<dbReference type="InterPro" id="IPR013630">
    <property type="entry name" value="Methyltransf_Zn-bd_dom_put"/>
</dbReference>
<dbReference type="Pfam" id="PF08421">
    <property type="entry name" value="Methyltransf_13"/>
    <property type="match status" value="1"/>
</dbReference>
<evidence type="ECO:0000259" key="1">
    <source>
        <dbReference type="Pfam" id="PF08421"/>
    </source>
</evidence>